<keyword evidence="7" id="KW-0238">DNA-binding</keyword>
<dbReference type="Pfam" id="PF00072">
    <property type="entry name" value="Response_reg"/>
    <property type="match status" value="1"/>
</dbReference>
<dbReference type="InterPro" id="IPR051552">
    <property type="entry name" value="HptR"/>
</dbReference>
<dbReference type="RefSeq" id="WP_187037915.1">
    <property type="nucleotide sequence ID" value="NZ_CP060286.1"/>
</dbReference>
<dbReference type="GO" id="GO:0003700">
    <property type="term" value="F:DNA-binding transcription factor activity"/>
    <property type="evidence" value="ECO:0007669"/>
    <property type="project" value="InterPro"/>
</dbReference>
<sequence length="255" mass="28978">MKILIAEDEFHIRNGLSHLIPTISPAYRIAGLASDGREGFELARRLEPDIVITDIKMPKIDGLEMIEKIQNLGLQPVCLVLSGYAEFEYARTAIRLGVNDYLLKPISIEALTKALKRIESELSAAPSEAENVGPEKKYSPVVSDMVKTIHLDYGKHLCLEFFAEKYKMTPEYLSTLFAKETSETFSNYLKNVRLEKAKELLNKTDLKIYEIACRVGYTEPKYFSKVFREYVGVSAKQYIQQKGLQKRSNGESHKS</sequence>
<dbReference type="InterPro" id="IPR018060">
    <property type="entry name" value="HTH_AraC"/>
</dbReference>
<evidence type="ECO:0000256" key="4">
    <source>
        <dbReference type="ARBA" id="ARBA00022553"/>
    </source>
</evidence>
<dbReference type="SMART" id="SM00342">
    <property type="entry name" value="HTH_ARAC"/>
    <property type="match status" value="1"/>
</dbReference>
<dbReference type="AlphaFoldDB" id="A0A7G8TFP9"/>
<dbReference type="SUPFAM" id="SSF46689">
    <property type="entry name" value="Homeodomain-like"/>
    <property type="match status" value="1"/>
</dbReference>
<dbReference type="InterPro" id="IPR009057">
    <property type="entry name" value="Homeodomain-like_sf"/>
</dbReference>
<dbReference type="SUPFAM" id="SSF52172">
    <property type="entry name" value="CheY-like"/>
    <property type="match status" value="1"/>
</dbReference>
<evidence type="ECO:0000313" key="13">
    <source>
        <dbReference type="EMBL" id="QNK42440.1"/>
    </source>
</evidence>
<evidence type="ECO:0000259" key="12">
    <source>
        <dbReference type="PROSITE" id="PS50110"/>
    </source>
</evidence>
<dbReference type="PROSITE" id="PS50110">
    <property type="entry name" value="RESPONSE_REGULATORY"/>
    <property type="match status" value="1"/>
</dbReference>
<feature type="domain" description="HTH araC/xylS-type" evidence="11">
    <location>
        <begin position="143"/>
        <end position="241"/>
    </location>
</feature>
<dbReference type="KEGG" id="cfem:HCR03_09655"/>
<dbReference type="InterPro" id="IPR018062">
    <property type="entry name" value="HTH_AraC-typ_CS"/>
</dbReference>
<dbReference type="InterPro" id="IPR011006">
    <property type="entry name" value="CheY-like_superfamily"/>
</dbReference>
<keyword evidence="5" id="KW-0902">Two-component regulatory system</keyword>
<dbReference type="Proteomes" id="UP000515909">
    <property type="component" value="Chromosome"/>
</dbReference>
<dbReference type="PANTHER" id="PTHR42713:SF3">
    <property type="entry name" value="TRANSCRIPTIONAL REGULATORY PROTEIN HPTR"/>
    <property type="match status" value="1"/>
</dbReference>
<evidence type="ECO:0000256" key="2">
    <source>
        <dbReference type="ARBA" id="ARBA00018672"/>
    </source>
</evidence>
<dbReference type="CDD" id="cd17536">
    <property type="entry name" value="REC_YesN-like"/>
    <property type="match status" value="1"/>
</dbReference>
<feature type="modified residue" description="4-aspartylphosphate" evidence="10">
    <location>
        <position position="54"/>
    </location>
</feature>
<dbReference type="InterPro" id="IPR001789">
    <property type="entry name" value="Sig_transdc_resp-reg_receiver"/>
</dbReference>
<dbReference type="Pfam" id="PF12833">
    <property type="entry name" value="HTH_18"/>
    <property type="match status" value="1"/>
</dbReference>
<keyword evidence="6" id="KW-0805">Transcription regulation</keyword>
<protein>
    <recommendedName>
        <fullName evidence="2">Stage 0 sporulation protein A homolog</fullName>
    </recommendedName>
</protein>
<dbReference type="GO" id="GO:0000160">
    <property type="term" value="P:phosphorelay signal transduction system"/>
    <property type="evidence" value="ECO:0007669"/>
    <property type="project" value="UniProtKB-KW"/>
</dbReference>
<evidence type="ECO:0000256" key="10">
    <source>
        <dbReference type="PROSITE-ProRule" id="PRU00169"/>
    </source>
</evidence>
<gene>
    <name evidence="13" type="ORF">HCR03_09655</name>
</gene>
<evidence type="ECO:0000256" key="6">
    <source>
        <dbReference type="ARBA" id="ARBA00023015"/>
    </source>
</evidence>
<keyword evidence="4 10" id="KW-0597">Phosphoprotein</keyword>
<keyword evidence="8" id="KW-0804">Transcription</keyword>
<evidence type="ECO:0000259" key="11">
    <source>
        <dbReference type="PROSITE" id="PS01124"/>
    </source>
</evidence>
<proteinExistence type="predicted"/>
<dbReference type="Gene3D" id="1.10.10.60">
    <property type="entry name" value="Homeodomain-like"/>
    <property type="match status" value="2"/>
</dbReference>
<organism evidence="13 14">
    <name type="scientific">Caproicibacter fermentans</name>
    <dbReference type="NCBI Taxonomy" id="2576756"/>
    <lineage>
        <taxon>Bacteria</taxon>
        <taxon>Bacillati</taxon>
        <taxon>Bacillota</taxon>
        <taxon>Clostridia</taxon>
        <taxon>Eubacteriales</taxon>
        <taxon>Acutalibacteraceae</taxon>
        <taxon>Caproicibacter</taxon>
    </lineage>
</organism>
<evidence type="ECO:0000313" key="14">
    <source>
        <dbReference type="Proteomes" id="UP000515909"/>
    </source>
</evidence>
<dbReference type="PROSITE" id="PS01124">
    <property type="entry name" value="HTH_ARAC_FAMILY_2"/>
    <property type="match status" value="1"/>
</dbReference>
<dbReference type="PANTHER" id="PTHR42713">
    <property type="entry name" value="HISTIDINE KINASE-RELATED"/>
    <property type="match status" value="1"/>
</dbReference>
<evidence type="ECO:0000256" key="1">
    <source>
        <dbReference type="ARBA" id="ARBA00004496"/>
    </source>
</evidence>
<dbReference type="EMBL" id="CP060286">
    <property type="protein sequence ID" value="QNK42440.1"/>
    <property type="molecule type" value="Genomic_DNA"/>
</dbReference>
<accession>A0A7G8TFP9</accession>
<name>A0A7G8TFP9_9FIRM</name>
<dbReference type="PROSITE" id="PS00041">
    <property type="entry name" value="HTH_ARAC_FAMILY_1"/>
    <property type="match status" value="1"/>
</dbReference>
<keyword evidence="3" id="KW-0963">Cytoplasm</keyword>
<feature type="domain" description="Response regulatory" evidence="12">
    <location>
        <begin position="2"/>
        <end position="119"/>
    </location>
</feature>
<evidence type="ECO:0000256" key="9">
    <source>
        <dbReference type="ARBA" id="ARBA00024867"/>
    </source>
</evidence>
<dbReference type="Gene3D" id="3.40.50.2300">
    <property type="match status" value="1"/>
</dbReference>
<dbReference type="GO" id="GO:0005737">
    <property type="term" value="C:cytoplasm"/>
    <property type="evidence" value="ECO:0007669"/>
    <property type="project" value="UniProtKB-SubCell"/>
</dbReference>
<evidence type="ECO:0000256" key="7">
    <source>
        <dbReference type="ARBA" id="ARBA00023125"/>
    </source>
</evidence>
<reference evidence="13 14" key="1">
    <citation type="submission" date="2020-08" db="EMBL/GenBank/DDBJ databases">
        <title>The isolate Caproiciproducens sp. 7D4C2 produces n-caproate at mildly acidic conditions from hexoses: genome and rBOX comparison with related strains and chain-elongating bacteria.</title>
        <authorList>
            <person name="Esquivel-Elizondo S."/>
            <person name="Bagci C."/>
            <person name="Temovska M."/>
            <person name="Jeon B.S."/>
            <person name="Bessarab I."/>
            <person name="Williams R.B.H."/>
            <person name="Huson D.H."/>
            <person name="Angenent L.T."/>
        </authorList>
    </citation>
    <scope>NUCLEOTIDE SEQUENCE [LARGE SCALE GENOMIC DNA]</scope>
    <source>
        <strain evidence="13 14">7D4C2</strain>
    </source>
</reference>
<evidence type="ECO:0000256" key="5">
    <source>
        <dbReference type="ARBA" id="ARBA00023012"/>
    </source>
</evidence>
<evidence type="ECO:0000256" key="3">
    <source>
        <dbReference type="ARBA" id="ARBA00022490"/>
    </source>
</evidence>
<comment type="subcellular location">
    <subcellularLocation>
        <location evidence="1">Cytoplasm</location>
    </subcellularLocation>
</comment>
<dbReference type="GO" id="GO:0043565">
    <property type="term" value="F:sequence-specific DNA binding"/>
    <property type="evidence" value="ECO:0007669"/>
    <property type="project" value="InterPro"/>
</dbReference>
<evidence type="ECO:0000256" key="8">
    <source>
        <dbReference type="ARBA" id="ARBA00023163"/>
    </source>
</evidence>
<comment type="function">
    <text evidence="9">May play the central regulatory role in sporulation. It may be an element of the effector pathway responsible for the activation of sporulation genes in response to nutritional stress. Spo0A may act in concert with spo0H (a sigma factor) to control the expression of some genes that are critical to the sporulation process.</text>
</comment>
<dbReference type="SMART" id="SM00448">
    <property type="entry name" value="REC"/>
    <property type="match status" value="1"/>
</dbReference>